<gene>
    <name evidence="2" type="ORF">MsAc7_17590</name>
</gene>
<dbReference type="GeneID" id="89230853"/>
<evidence type="ECO:0000259" key="1">
    <source>
        <dbReference type="Pfam" id="PF24032"/>
    </source>
</evidence>
<accession>A0AA96V5E3</accession>
<organism evidence="2 3">
    <name type="scientific">Methanolapillus millepedarum</name>
    <dbReference type="NCBI Taxonomy" id="3028296"/>
    <lineage>
        <taxon>Archaea</taxon>
        <taxon>Methanobacteriati</taxon>
        <taxon>Methanobacteriota</taxon>
        <taxon>Stenosarchaea group</taxon>
        <taxon>Methanomicrobia</taxon>
        <taxon>Methanosarcinales</taxon>
        <taxon>Methanosarcinaceae</taxon>
        <taxon>Methanolapillus</taxon>
    </lineage>
</organism>
<name>A0AA96V5E3_9EURY</name>
<dbReference type="Pfam" id="PF24032">
    <property type="entry name" value="YQBQ"/>
    <property type="match status" value="1"/>
</dbReference>
<proteinExistence type="predicted"/>
<feature type="domain" description="YqbQ/XkdQ" evidence="1">
    <location>
        <begin position="27"/>
        <end position="315"/>
    </location>
</feature>
<reference evidence="2 3" key="1">
    <citation type="submission" date="2023-07" db="EMBL/GenBank/DDBJ databases">
        <title>Closed genoem sequence of Methanosarcinaceae archaeon Ac7.</title>
        <authorList>
            <person name="Poehlein A."/>
            <person name="Protasov E."/>
            <person name="Platt K."/>
            <person name="Reeh H."/>
            <person name="Daniel R."/>
            <person name="Brune A."/>
        </authorList>
    </citation>
    <scope>NUCLEOTIDE SEQUENCE [LARGE SCALE GENOMIC DNA]</scope>
    <source>
        <strain evidence="2 3">Ac7</strain>
    </source>
</reference>
<dbReference type="InterPro" id="IPR056937">
    <property type="entry name" value="YqbQ/XkdQ"/>
</dbReference>
<keyword evidence="3" id="KW-1185">Reference proteome</keyword>
<evidence type="ECO:0000313" key="3">
    <source>
        <dbReference type="Proteomes" id="UP001303587"/>
    </source>
</evidence>
<dbReference type="RefSeq" id="WP_338102516.1">
    <property type="nucleotide sequence ID" value="NZ_CP131060.1"/>
</dbReference>
<dbReference type="EMBL" id="CP131060">
    <property type="protein sequence ID" value="WNY26186.1"/>
    <property type="molecule type" value="Genomic_DNA"/>
</dbReference>
<sequence>MVTIDLKIASGNKIYTPIVENNVEVHLEKRGAPGTLTFVCLNDGSAVFDLGSAVTLRINGVNMFYGFIFTKTSDKSNHVSVTAYNQLRYLKNKFTYVFEDKRADEILKMIADDYGLQTGVLANTEYMLPSYVCEGKTLFDIIETALDYTFDETGTEWVLYDDFGKMTLGNPGTMNYGLLINSETAEDFGYETTIEDMYNDIFLAKIDKNKNVVETVQKTDAENVRKYGLLRYYENVTDETKTLQTRADALLEIYNRVTKNLSIADAVGDPRVIPGSLVYCSLQLEDSVLILNKALKVNTVTHKFTNESHKMDLILEGGEFTA</sequence>
<protein>
    <recommendedName>
        <fullName evidence="1">YqbQ/XkdQ domain-containing protein</fullName>
    </recommendedName>
</protein>
<dbReference type="SUPFAM" id="SSF69279">
    <property type="entry name" value="Phage tail proteins"/>
    <property type="match status" value="1"/>
</dbReference>
<dbReference type="AlphaFoldDB" id="A0AA96V5E3"/>
<dbReference type="Proteomes" id="UP001303587">
    <property type="component" value="Chromosome"/>
</dbReference>
<evidence type="ECO:0000313" key="2">
    <source>
        <dbReference type="EMBL" id="WNY26186.1"/>
    </source>
</evidence>